<dbReference type="EMBL" id="JBHUEA010000022">
    <property type="protein sequence ID" value="MFD1722534.1"/>
    <property type="molecule type" value="Genomic_DNA"/>
</dbReference>
<organism evidence="2 3">
    <name type="scientific">Amnibacterium endophyticum</name>
    <dbReference type="NCBI Taxonomy" id="2109337"/>
    <lineage>
        <taxon>Bacteria</taxon>
        <taxon>Bacillati</taxon>
        <taxon>Actinomycetota</taxon>
        <taxon>Actinomycetes</taxon>
        <taxon>Micrococcales</taxon>
        <taxon>Microbacteriaceae</taxon>
        <taxon>Amnibacterium</taxon>
    </lineage>
</organism>
<protein>
    <submittedName>
        <fullName evidence="2">Uncharacterized protein</fullName>
    </submittedName>
</protein>
<keyword evidence="3" id="KW-1185">Reference proteome</keyword>
<gene>
    <name evidence="2" type="ORF">ACFSBI_13335</name>
</gene>
<proteinExistence type="predicted"/>
<name>A0ABW4LKD0_9MICO</name>
<sequence>MTLITAAETRFRPAGLALETGLLDEDGGSAIHTDLDRLAEEQQRVREATASLVARMNHPSAGPDEQDRLALDVARMLVLAEDLRQARAKAASRRTAAGRPWRTRLDLD</sequence>
<dbReference type="RefSeq" id="WP_377935718.1">
    <property type="nucleotide sequence ID" value="NZ_JBHUEA010000022.1"/>
</dbReference>
<evidence type="ECO:0000313" key="3">
    <source>
        <dbReference type="Proteomes" id="UP001597347"/>
    </source>
</evidence>
<feature type="region of interest" description="Disordered" evidence="1">
    <location>
        <begin position="89"/>
        <end position="108"/>
    </location>
</feature>
<reference evidence="3" key="1">
    <citation type="journal article" date="2019" name="Int. J. Syst. Evol. Microbiol.">
        <title>The Global Catalogue of Microorganisms (GCM) 10K type strain sequencing project: providing services to taxonomists for standard genome sequencing and annotation.</title>
        <authorList>
            <consortium name="The Broad Institute Genomics Platform"/>
            <consortium name="The Broad Institute Genome Sequencing Center for Infectious Disease"/>
            <person name="Wu L."/>
            <person name="Ma J."/>
        </authorList>
    </citation>
    <scope>NUCLEOTIDE SEQUENCE [LARGE SCALE GENOMIC DNA]</scope>
    <source>
        <strain evidence="3">CGMCC 1.12471</strain>
    </source>
</reference>
<dbReference type="Proteomes" id="UP001597347">
    <property type="component" value="Unassembled WGS sequence"/>
</dbReference>
<evidence type="ECO:0000256" key="1">
    <source>
        <dbReference type="SAM" id="MobiDB-lite"/>
    </source>
</evidence>
<comment type="caution">
    <text evidence="2">The sequence shown here is derived from an EMBL/GenBank/DDBJ whole genome shotgun (WGS) entry which is preliminary data.</text>
</comment>
<accession>A0ABW4LKD0</accession>
<evidence type="ECO:0000313" key="2">
    <source>
        <dbReference type="EMBL" id="MFD1722534.1"/>
    </source>
</evidence>